<dbReference type="RefSeq" id="WP_243331081.1">
    <property type="nucleotide sequence ID" value="NZ_AP027081.1"/>
</dbReference>
<dbReference type="EMBL" id="AP027081">
    <property type="protein sequence ID" value="BDU76947.1"/>
    <property type="molecule type" value="Genomic_DNA"/>
</dbReference>
<proteinExistence type="predicted"/>
<dbReference type="KEGG" id="msea:METESE_19050"/>
<organism evidence="1 2">
    <name type="scientific">Mesoterricola sediminis</name>
    <dbReference type="NCBI Taxonomy" id="2927980"/>
    <lineage>
        <taxon>Bacteria</taxon>
        <taxon>Pseudomonadati</taxon>
        <taxon>Acidobacteriota</taxon>
        <taxon>Holophagae</taxon>
        <taxon>Holophagales</taxon>
        <taxon>Holophagaceae</taxon>
        <taxon>Mesoterricola</taxon>
    </lineage>
</organism>
<name>A0AA48GST6_9BACT</name>
<evidence type="ECO:0000313" key="1">
    <source>
        <dbReference type="EMBL" id="BDU76947.1"/>
    </source>
</evidence>
<dbReference type="AlphaFoldDB" id="A0AA48GST6"/>
<gene>
    <name evidence="1" type="ORF">METESE_19050</name>
</gene>
<dbReference type="Proteomes" id="UP001228113">
    <property type="component" value="Chromosome"/>
</dbReference>
<keyword evidence="2" id="KW-1185">Reference proteome</keyword>
<protein>
    <submittedName>
        <fullName evidence="1">Uncharacterized protein</fullName>
    </submittedName>
</protein>
<sequence>MTSGHWLSVLARQGFAIGWDEILVGHDFGILPPAEIQAWAANLPGRGPSAEALAGLTGPALLTFEAALWAAVREATGKVPRPGGRRWAQAQDHWRTALLQDALAAPLGAEALALAVETIYELVGCPEDMLGLWTRSAPWEKRPAQAHPEAIQAFLRDRGGVRQP</sequence>
<reference evidence="1" key="1">
    <citation type="journal article" date="2023" name="Int. J. Syst. Evol. Microbiol.">
        <title>Mesoterricola silvestris gen. nov., sp. nov., Mesoterricola sediminis sp. nov., Geothrix oryzae sp. nov., Geothrix edaphica sp. nov., Geothrix rubra sp. nov., and Geothrix limicola sp. nov., six novel members of Acidobacteriota isolated from soils.</title>
        <authorList>
            <person name="Itoh H."/>
            <person name="Sugisawa Y."/>
            <person name="Mise K."/>
            <person name="Xu Z."/>
            <person name="Kuniyasu M."/>
            <person name="Ushijima N."/>
            <person name="Kawano K."/>
            <person name="Kobayashi E."/>
            <person name="Shiratori Y."/>
            <person name="Masuda Y."/>
            <person name="Senoo K."/>
        </authorList>
    </citation>
    <scope>NUCLEOTIDE SEQUENCE</scope>
    <source>
        <strain evidence="1">W786</strain>
    </source>
</reference>
<evidence type="ECO:0000313" key="2">
    <source>
        <dbReference type="Proteomes" id="UP001228113"/>
    </source>
</evidence>
<accession>A0AA48GST6</accession>